<organism evidence="2">
    <name type="scientific">Hyperionvirus sp</name>
    <dbReference type="NCBI Taxonomy" id="2487770"/>
    <lineage>
        <taxon>Viruses</taxon>
        <taxon>Varidnaviria</taxon>
        <taxon>Bamfordvirae</taxon>
        <taxon>Nucleocytoviricota</taxon>
        <taxon>Megaviricetes</taxon>
        <taxon>Imitervirales</taxon>
        <taxon>Mimiviridae</taxon>
        <taxon>Klosneuvirinae</taxon>
    </lineage>
</organism>
<evidence type="ECO:0000256" key="1">
    <source>
        <dbReference type="SAM" id="MobiDB-lite"/>
    </source>
</evidence>
<protein>
    <submittedName>
        <fullName evidence="2">Uncharacterized protein</fullName>
    </submittedName>
</protein>
<proteinExistence type="predicted"/>
<dbReference type="EMBL" id="MK072413">
    <property type="protein sequence ID" value="AYV84613.1"/>
    <property type="molecule type" value="Genomic_DNA"/>
</dbReference>
<gene>
    <name evidence="2" type="ORF">Hyperionvirus31_3</name>
</gene>
<reference evidence="2" key="1">
    <citation type="submission" date="2018-10" db="EMBL/GenBank/DDBJ databases">
        <title>Hidden diversity of soil giant viruses.</title>
        <authorList>
            <person name="Schulz F."/>
            <person name="Alteio L."/>
            <person name="Goudeau D."/>
            <person name="Ryan E.M."/>
            <person name="Malmstrom R.R."/>
            <person name="Blanchard J."/>
            <person name="Woyke T."/>
        </authorList>
    </citation>
    <scope>NUCLEOTIDE SEQUENCE</scope>
    <source>
        <strain evidence="2">HYV1</strain>
    </source>
</reference>
<feature type="compositionally biased region" description="Basic and acidic residues" evidence="1">
    <location>
        <begin position="173"/>
        <end position="184"/>
    </location>
</feature>
<name>A0A3G5AFF2_9VIRU</name>
<accession>A0A3G5AFF2</accession>
<evidence type="ECO:0000313" key="2">
    <source>
        <dbReference type="EMBL" id="AYV84613.1"/>
    </source>
</evidence>
<sequence>MNFKCDDCNFETKYKSAYEKHTKTKKHISQTKVEVVVPNEVEVIQPNYVEEIKQLTGEIEKCKDEAGKMEKELKEKCAGLDKLLIEKDLVIKGKDKEIKALTDKLHQERKVMKAKELKNSKNPMEGIPEDMLKFMLNAVGGGDGVKVRGFNYKRTYTGSTPPPPIFDATNFFNHDDDATGKKIDDDDSDN</sequence>
<feature type="region of interest" description="Disordered" evidence="1">
    <location>
        <begin position="158"/>
        <end position="190"/>
    </location>
</feature>